<sequence length="114" mass="13016">MFNDTIEIRFALERVTWSTTGYLNKNSEPRMNIDALLGLPMLLQEYDIQEKDFCKDCVNVALQWSPLALALGAQRDVDFFSYMQQHAVAVFETQGVEGEERALLAKPERKAEGE</sequence>
<protein>
    <submittedName>
        <fullName evidence="1">Uncharacterized protein</fullName>
    </submittedName>
</protein>
<proteinExistence type="predicted"/>
<dbReference type="EMBL" id="JAHQIW010002497">
    <property type="protein sequence ID" value="KAJ1355534.1"/>
    <property type="molecule type" value="Genomic_DNA"/>
</dbReference>
<evidence type="ECO:0000313" key="2">
    <source>
        <dbReference type="Proteomes" id="UP001196413"/>
    </source>
</evidence>
<evidence type="ECO:0000313" key="1">
    <source>
        <dbReference type="EMBL" id="KAJ1355534.1"/>
    </source>
</evidence>
<accession>A0AAD5MXK5</accession>
<reference evidence="1" key="1">
    <citation type="submission" date="2021-06" db="EMBL/GenBank/DDBJ databases">
        <title>Parelaphostrongylus tenuis whole genome reference sequence.</title>
        <authorList>
            <person name="Garwood T.J."/>
            <person name="Larsen P.A."/>
            <person name="Fountain-Jones N.M."/>
            <person name="Garbe J.R."/>
            <person name="Macchietto M.G."/>
            <person name="Kania S.A."/>
            <person name="Gerhold R.W."/>
            <person name="Richards J.E."/>
            <person name="Wolf T.M."/>
        </authorList>
    </citation>
    <scope>NUCLEOTIDE SEQUENCE</scope>
    <source>
        <strain evidence="1">MNPRO001-30</strain>
        <tissue evidence="1">Meninges</tissue>
    </source>
</reference>
<gene>
    <name evidence="1" type="ORF">KIN20_012980</name>
</gene>
<comment type="caution">
    <text evidence="1">The sequence shown here is derived from an EMBL/GenBank/DDBJ whole genome shotgun (WGS) entry which is preliminary data.</text>
</comment>
<dbReference type="Proteomes" id="UP001196413">
    <property type="component" value="Unassembled WGS sequence"/>
</dbReference>
<name>A0AAD5MXK5_PARTN</name>
<dbReference type="AlphaFoldDB" id="A0AAD5MXK5"/>
<organism evidence="1 2">
    <name type="scientific">Parelaphostrongylus tenuis</name>
    <name type="common">Meningeal worm</name>
    <dbReference type="NCBI Taxonomy" id="148309"/>
    <lineage>
        <taxon>Eukaryota</taxon>
        <taxon>Metazoa</taxon>
        <taxon>Ecdysozoa</taxon>
        <taxon>Nematoda</taxon>
        <taxon>Chromadorea</taxon>
        <taxon>Rhabditida</taxon>
        <taxon>Rhabditina</taxon>
        <taxon>Rhabditomorpha</taxon>
        <taxon>Strongyloidea</taxon>
        <taxon>Metastrongylidae</taxon>
        <taxon>Parelaphostrongylus</taxon>
    </lineage>
</organism>
<keyword evidence="2" id="KW-1185">Reference proteome</keyword>